<keyword evidence="2" id="KW-1185">Reference proteome</keyword>
<evidence type="ECO:0000313" key="1">
    <source>
        <dbReference type="EMBL" id="KAK1445131.1"/>
    </source>
</evidence>
<dbReference type="AlphaFoldDB" id="A0AAD8PGY6"/>
<name>A0AAD8PGY6_BABGI</name>
<accession>A0AAD8PGY6</accession>
<proteinExistence type="predicted"/>
<organism evidence="1 2">
    <name type="scientific">Babesia gibsoni</name>
    <dbReference type="NCBI Taxonomy" id="33632"/>
    <lineage>
        <taxon>Eukaryota</taxon>
        <taxon>Sar</taxon>
        <taxon>Alveolata</taxon>
        <taxon>Apicomplexa</taxon>
        <taxon>Aconoidasida</taxon>
        <taxon>Piroplasmida</taxon>
        <taxon>Babesiidae</taxon>
        <taxon>Babesia</taxon>
    </lineage>
</organism>
<sequence length="355" mass="40438">MKQAVDHDQRIFVLLHGKGTKRLMAHLTEKRLQRRCKKSKTIESGRNMYDRLIRLLLEYNYFNKVPASNHMLYELMTDNEIIEDAMIPLCKALNISIELGTPLFCLIIGWIASELELSDTDLVDVMTCYTLAPTDEGQMAQIIRLLVQTVTDNAVRRVHSKGPTEEYDSDLQFLLHNGTPSSIYGRLKLLLDCGNMFYGDRVEFIVVNTLVMELPRLSRSRQIVFTQVIRHIAEVIAGIGSPVSIFKKIKCDSTLFKLLLDGVENSGVSELAYDDTDLLRVLGQLTGKFDLRILTRLLSHDTRSYVGDANDFRQSRDMVGALYAMRKRDIKFDFPTTFNFADGNMGTLLLDKMPV</sequence>
<gene>
    <name evidence="1" type="ORF">BgAZ_110370</name>
</gene>
<dbReference type="EMBL" id="JAVEPI010000001">
    <property type="protein sequence ID" value="KAK1445131.1"/>
    <property type="molecule type" value="Genomic_DNA"/>
</dbReference>
<reference evidence="1" key="1">
    <citation type="submission" date="2023-08" db="EMBL/GenBank/DDBJ databases">
        <title>Draft sequence of the Babesia gibsoni genome.</title>
        <authorList>
            <person name="Yamagishi J.Y."/>
            <person name="Xuan X.X."/>
        </authorList>
    </citation>
    <scope>NUCLEOTIDE SEQUENCE</scope>
    <source>
        <strain evidence="1">Azabu</strain>
    </source>
</reference>
<evidence type="ECO:0000313" key="2">
    <source>
        <dbReference type="Proteomes" id="UP001230268"/>
    </source>
</evidence>
<comment type="caution">
    <text evidence="1">The sequence shown here is derived from an EMBL/GenBank/DDBJ whole genome shotgun (WGS) entry which is preliminary data.</text>
</comment>
<protein>
    <submittedName>
        <fullName evidence="1">Uncharacterized protein</fullName>
    </submittedName>
</protein>
<dbReference type="Proteomes" id="UP001230268">
    <property type="component" value="Unassembled WGS sequence"/>
</dbReference>